<evidence type="ECO:0000313" key="3">
    <source>
        <dbReference type="Proteomes" id="UP000078200"/>
    </source>
</evidence>
<dbReference type="Proteomes" id="UP000078200">
    <property type="component" value="Unassembled WGS sequence"/>
</dbReference>
<evidence type="ECO:0000313" key="2">
    <source>
        <dbReference type="EnsemblMetazoa" id="GAUT021884-PA"/>
    </source>
</evidence>
<sequence length="164" mass="18783">MLKSLNNYQVFFLLFLFAQAIWAKVSEEEEEKLLQPIEKVWDRKQLQAELETINKKLQASEQEIMVSMQSLRIVFNKVQDWAIRSQANVVNYAVTVCKSQVATTTTEEAFIATTVGPETLAFIPERTTVSVAEQNSMFDIVDRLKAKLKEAYETALIEVEQMAN</sequence>
<name>A0A1A9V0M6_GLOAU</name>
<dbReference type="VEuPathDB" id="VectorBase:GAUT021884"/>
<feature type="chain" id="PRO_5008398939" evidence="1">
    <location>
        <begin position="24"/>
        <end position="164"/>
    </location>
</feature>
<feature type="signal peptide" evidence="1">
    <location>
        <begin position="1"/>
        <end position="23"/>
    </location>
</feature>
<reference evidence="2" key="1">
    <citation type="submission" date="2020-05" db="UniProtKB">
        <authorList>
            <consortium name="EnsemblMetazoa"/>
        </authorList>
    </citation>
    <scope>IDENTIFICATION</scope>
    <source>
        <strain evidence="2">TTRI</strain>
    </source>
</reference>
<organism evidence="2 3">
    <name type="scientific">Glossina austeni</name>
    <name type="common">Savannah tsetse fly</name>
    <dbReference type="NCBI Taxonomy" id="7395"/>
    <lineage>
        <taxon>Eukaryota</taxon>
        <taxon>Metazoa</taxon>
        <taxon>Ecdysozoa</taxon>
        <taxon>Arthropoda</taxon>
        <taxon>Hexapoda</taxon>
        <taxon>Insecta</taxon>
        <taxon>Pterygota</taxon>
        <taxon>Neoptera</taxon>
        <taxon>Endopterygota</taxon>
        <taxon>Diptera</taxon>
        <taxon>Brachycera</taxon>
        <taxon>Muscomorpha</taxon>
        <taxon>Hippoboscoidea</taxon>
        <taxon>Glossinidae</taxon>
        <taxon>Glossina</taxon>
    </lineage>
</organism>
<keyword evidence="1" id="KW-0732">Signal</keyword>
<evidence type="ECO:0000256" key="1">
    <source>
        <dbReference type="SAM" id="SignalP"/>
    </source>
</evidence>
<proteinExistence type="predicted"/>
<protein>
    <submittedName>
        <fullName evidence="2">Uncharacterized protein</fullName>
    </submittedName>
</protein>
<dbReference type="EnsemblMetazoa" id="GAUT021884-RA">
    <property type="protein sequence ID" value="GAUT021884-PA"/>
    <property type="gene ID" value="GAUT021884"/>
</dbReference>
<dbReference type="AlphaFoldDB" id="A0A1A9V0M6"/>
<accession>A0A1A9V0M6</accession>
<keyword evidence="3" id="KW-1185">Reference proteome</keyword>